<dbReference type="InterPro" id="IPR032466">
    <property type="entry name" value="Metal_Hydrolase"/>
</dbReference>
<dbReference type="PANTHER" id="PTHR43135">
    <property type="entry name" value="ALPHA-D-RIBOSE 1-METHYLPHOSPHONATE 5-TRIPHOSPHATE DIPHOSPHATASE"/>
    <property type="match status" value="1"/>
</dbReference>
<dbReference type="Gene3D" id="2.30.40.10">
    <property type="entry name" value="Urease, subunit C, domain 1"/>
    <property type="match status" value="1"/>
</dbReference>
<gene>
    <name evidence="2" type="ORF">QFW81_15110</name>
</gene>
<organism evidence="2 3">
    <name type="scientific">Luteimonas kalidii</name>
    <dbReference type="NCBI Taxonomy" id="3042025"/>
    <lineage>
        <taxon>Bacteria</taxon>
        <taxon>Pseudomonadati</taxon>
        <taxon>Pseudomonadota</taxon>
        <taxon>Gammaproteobacteria</taxon>
        <taxon>Lysobacterales</taxon>
        <taxon>Lysobacteraceae</taxon>
        <taxon>Luteimonas</taxon>
    </lineage>
</organism>
<evidence type="ECO:0000259" key="1">
    <source>
        <dbReference type="Pfam" id="PF01979"/>
    </source>
</evidence>
<name>A0ABT6JXM5_9GAMM</name>
<dbReference type="Proteomes" id="UP001156873">
    <property type="component" value="Unassembled WGS sequence"/>
</dbReference>
<dbReference type="RefSeq" id="WP_280579940.1">
    <property type="nucleotide sequence ID" value="NZ_JARXRO010000020.1"/>
</dbReference>
<dbReference type="Gene3D" id="3.40.50.10910">
    <property type="entry name" value="Amidohydrolase"/>
    <property type="match status" value="1"/>
</dbReference>
<dbReference type="InterPro" id="IPR011059">
    <property type="entry name" value="Metal-dep_hydrolase_composite"/>
</dbReference>
<protein>
    <submittedName>
        <fullName evidence="2">Amidohydrolase family protein</fullName>
    </submittedName>
</protein>
<dbReference type="Gene3D" id="3.30.110.90">
    <property type="entry name" value="Amidohydrolase"/>
    <property type="match status" value="1"/>
</dbReference>
<proteinExistence type="predicted"/>
<keyword evidence="3" id="KW-1185">Reference proteome</keyword>
<accession>A0ABT6JXM5</accession>
<reference evidence="2 3" key="1">
    <citation type="submission" date="2023-04" db="EMBL/GenBank/DDBJ databases">
        <title>Luteimonas sp. M1R5S59.</title>
        <authorList>
            <person name="Sun J.-Q."/>
        </authorList>
    </citation>
    <scope>NUCLEOTIDE SEQUENCE [LARGE SCALE GENOMIC DNA]</scope>
    <source>
        <strain evidence="2 3">M1R5S59</strain>
    </source>
</reference>
<dbReference type="SUPFAM" id="SSF51338">
    <property type="entry name" value="Composite domain of metallo-dependent hydrolases"/>
    <property type="match status" value="1"/>
</dbReference>
<dbReference type="SUPFAM" id="SSF51556">
    <property type="entry name" value="Metallo-dependent hydrolases"/>
    <property type="match status" value="1"/>
</dbReference>
<comment type="caution">
    <text evidence="2">The sequence shown here is derived from an EMBL/GenBank/DDBJ whole genome shotgun (WGS) entry which is preliminary data.</text>
</comment>
<sequence length="494" mass="53670">MRHLLRIVCLGAAGIACLLVLAVLWPPADAPLPHPADTRLIRQVRVIDVEHGVAGPPTDVLIERGLITAIGPGLFAAPGVPVLEAGGRYLVPGFWDMHTHAFQRSPQLHLPLMVANGITGTRDLMDCPGVRDALIACVEDKRRWSKAAAEGRMAGPRFVEVASFHFERADLEPGDAAILATRYHARGLDALKVYNRLAPATYQRLATEARRLGMPVVGHLPRAVSLDQALAAGQRSFEHAHLFPRHCSDDADAWRSGALDGEDPVRLAERMVAGFDAPRCRRAFAAMRAGGAWFVPTHVTREEDARARDPRFTGDPRLAWLDPLSRWAWNDDLAATVARYPGARGEAALQAWFEHGLALTGAAYRAGVPVLVGTDTAIGGFRYHDELALLVRAGLSPAEVLRAATLDAARYVRQDARHGRVAVGYAADLVVLDANPLDDIAHARDQYAVLIAGRLYDRAGLDTLLAFTHRQARAPANMAKLLWGFATSSIRSEL</sequence>
<dbReference type="InterPro" id="IPR051781">
    <property type="entry name" value="Metallo-dep_Hydrolase"/>
</dbReference>
<feature type="domain" description="Amidohydrolase-related" evidence="1">
    <location>
        <begin position="354"/>
        <end position="454"/>
    </location>
</feature>
<dbReference type="Pfam" id="PF01979">
    <property type="entry name" value="Amidohydro_1"/>
    <property type="match status" value="1"/>
</dbReference>
<dbReference type="Gene3D" id="1.20.58.520">
    <property type="entry name" value="Amidohydrolase"/>
    <property type="match status" value="1"/>
</dbReference>
<dbReference type="InterPro" id="IPR006680">
    <property type="entry name" value="Amidohydro-rel"/>
</dbReference>
<dbReference type="EMBL" id="JARXRO010000020">
    <property type="protein sequence ID" value="MDH5835243.1"/>
    <property type="molecule type" value="Genomic_DNA"/>
</dbReference>
<dbReference type="PANTHER" id="PTHR43135:SF3">
    <property type="entry name" value="ALPHA-D-RIBOSE 1-METHYLPHOSPHONATE 5-TRIPHOSPHATE DIPHOSPHATASE"/>
    <property type="match status" value="1"/>
</dbReference>
<evidence type="ECO:0000313" key="3">
    <source>
        <dbReference type="Proteomes" id="UP001156873"/>
    </source>
</evidence>
<dbReference type="PROSITE" id="PS51257">
    <property type="entry name" value="PROKAR_LIPOPROTEIN"/>
    <property type="match status" value="1"/>
</dbReference>
<evidence type="ECO:0000313" key="2">
    <source>
        <dbReference type="EMBL" id="MDH5835243.1"/>
    </source>
</evidence>